<proteinExistence type="predicted"/>
<accession>A0A022RVI4</accession>
<evidence type="ECO:0000313" key="2">
    <source>
        <dbReference type="EMBL" id="EYU42935.1"/>
    </source>
</evidence>
<dbReference type="Proteomes" id="UP000030748">
    <property type="component" value="Unassembled WGS sequence"/>
</dbReference>
<feature type="compositionally biased region" description="Polar residues" evidence="1">
    <location>
        <begin position="228"/>
        <end position="249"/>
    </location>
</feature>
<reference evidence="2 3" key="1">
    <citation type="journal article" date="2013" name="Proc. Natl. Acad. Sci. U.S.A.">
        <title>Fine-scale variation in meiotic recombination in Mimulus inferred from population shotgun sequencing.</title>
        <authorList>
            <person name="Hellsten U."/>
            <person name="Wright K.M."/>
            <person name="Jenkins J."/>
            <person name="Shu S."/>
            <person name="Yuan Y."/>
            <person name="Wessler S.R."/>
            <person name="Schmutz J."/>
            <person name="Willis J.H."/>
            <person name="Rokhsar D.S."/>
        </authorList>
    </citation>
    <scope>NUCLEOTIDE SEQUENCE [LARGE SCALE GENOMIC DNA]</scope>
    <source>
        <strain evidence="3">cv. DUN x IM62</strain>
    </source>
</reference>
<dbReference type="AlphaFoldDB" id="A0A022RVI4"/>
<sequence length="342" mass="39121">MYGYQWGGGGGDSGSELPPTLDRTEKAAVEARAELVARGENVSAWKVSQAALLDLQVSSWEFLGFSMQQVPTLRRIMDIEGRVNLFIHCFVRVQSITSLYNLELAICESEGIQRFEELELGPLLQHPLVRRYFSVGSDVKEVFRITTETVISYLSFLIWKRKRITPEALLDFISKEKKQEKETLCLRIQNICKLEFIDDSEHMMFFISGSCRYRDDDENEDSKDVPISSKTSSKNMETDKNNAQCSDPTTAEEDERVSSLSSRGNISINDNNVTAKKSKRMQCTVTSFHKTPITMPDGREIPLEFFGDGMDSGLRYMNDVDRFTRMFIKIWTDTCRDKNVDE</sequence>
<protein>
    <submittedName>
        <fullName evidence="2">Uncharacterized protein</fullName>
    </submittedName>
</protein>
<evidence type="ECO:0000256" key="1">
    <source>
        <dbReference type="SAM" id="MobiDB-lite"/>
    </source>
</evidence>
<feature type="compositionally biased region" description="Gly residues" evidence="1">
    <location>
        <begin position="1"/>
        <end position="13"/>
    </location>
</feature>
<feature type="region of interest" description="Disordered" evidence="1">
    <location>
        <begin position="216"/>
        <end position="270"/>
    </location>
</feature>
<gene>
    <name evidence="2" type="ORF">MIMGU_mgv1a022599mg</name>
</gene>
<feature type="compositionally biased region" description="Polar residues" evidence="1">
    <location>
        <begin position="258"/>
        <end position="270"/>
    </location>
</feature>
<dbReference type="EMBL" id="KI630271">
    <property type="protein sequence ID" value="EYU42935.1"/>
    <property type="molecule type" value="Genomic_DNA"/>
</dbReference>
<evidence type="ECO:0000313" key="3">
    <source>
        <dbReference type="Proteomes" id="UP000030748"/>
    </source>
</evidence>
<feature type="region of interest" description="Disordered" evidence="1">
    <location>
        <begin position="1"/>
        <end position="20"/>
    </location>
</feature>
<feature type="non-terminal residue" evidence="2">
    <location>
        <position position="342"/>
    </location>
</feature>
<name>A0A022RVI4_ERYGU</name>
<organism evidence="2 3">
    <name type="scientific">Erythranthe guttata</name>
    <name type="common">Yellow monkey flower</name>
    <name type="synonym">Mimulus guttatus</name>
    <dbReference type="NCBI Taxonomy" id="4155"/>
    <lineage>
        <taxon>Eukaryota</taxon>
        <taxon>Viridiplantae</taxon>
        <taxon>Streptophyta</taxon>
        <taxon>Embryophyta</taxon>
        <taxon>Tracheophyta</taxon>
        <taxon>Spermatophyta</taxon>
        <taxon>Magnoliopsida</taxon>
        <taxon>eudicotyledons</taxon>
        <taxon>Gunneridae</taxon>
        <taxon>Pentapetalae</taxon>
        <taxon>asterids</taxon>
        <taxon>lamiids</taxon>
        <taxon>Lamiales</taxon>
        <taxon>Phrymaceae</taxon>
        <taxon>Erythranthe</taxon>
    </lineage>
</organism>
<keyword evidence="3" id="KW-1185">Reference proteome</keyword>